<feature type="non-terminal residue" evidence="2">
    <location>
        <position position="1"/>
    </location>
</feature>
<comment type="caution">
    <text evidence="2">The sequence shown here is derived from an EMBL/GenBank/DDBJ whole genome shotgun (WGS) entry which is preliminary data.</text>
</comment>
<dbReference type="Proteomes" id="UP000638849">
    <property type="component" value="Unassembled WGS sequence"/>
</dbReference>
<evidence type="ECO:0000256" key="1">
    <source>
        <dbReference type="SAM" id="MobiDB-lite"/>
    </source>
</evidence>
<dbReference type="EMBL" id="JAEEAQ010001285">
    <property type="protein sequence ID" value="MBI0320198.1"/>
    <property type="molecule type" value="Genomic_DNA"/>
</dbReference>
<reference evidence="2 3" key="1">
    <citation type="submission" date="2020-12" db="EMBL/GenBank/DDBJ databases">
        <authorList>
            <person name="Kusuma A.B."/>
            <person name="Nouioui I."/>
            <person name="Goodfellow M."/>
        </authorList>
    </citation>
    <scope>NUCLEOTIDE SEQUENCE [LARGE SCALE GENOMIC DNA]</scope>
    <source>
        <strain evidence="2 3">DSM 41764</strain>
    </source>
</reference>
<feature type="region of interest" description="Disordered" evidence="1">
    <location>
        <begin position="1"/>
        <end position="236"/>
    </location>
</feature>
<evidence type="ECO:0000313" key="2">
    <source>
        <dbReference type="EMBL" id="MBI0320198.1"/>
    </source>
</evidence>
<organism evidence="2 3">
    <name type="scientific">Streptomyces javensis</name>
    <dbReference type="NCBI Taxonomy" id="114698"/>
    <lineage>
        <taxon>Bacteria</taxon>
        <taxon>Bacillati</taxon>
        <taxon>Actinomycetota</taxon>
        <taxon>Actinomycetes</taxon>
        <taxon>Kitasatosporales</taxon>
        <taxon>Streptomycetaceae</taxon>
        <taxon>Streptomyces</taxon>
        <taxon>Streptomyces violaceusniger group</taxon>
    </lineage>
</organism>
<proteinExistence type="predicted"/>
<evidence type="ECO:0000313" key="3">
    <source>
        <dbReference type="Proteomes" id="UP000638849"/>
    </source>
</evidence>
<sequence length="236" mass="24613">EYEPTGQFARPEPGGPPERRDPFGNRGPGDTGELPQLTDGPSMFEPRRAPSGPQAGQGLSDTGQFSRPDYGRGPGDTGEYARPELGQGPGDTGEYAQPRFEDAAPRGGRGPGDTGEFPRPNMGGPGDTGEYARPNMGGPGDTGEYARPNMGGPGDTGEFPRPDMSGTGEYALPQDSMGEPDRRTNDPLPPAGPGDGRTPIFDTIESTWHHPQVADPGNSGPRDGGRSFPSAPSAPE</sequence>
<feature type="non-terminal residue" evidence="2">
    <location>
        <position position="236"/>
    </location>
</feature>
<dbReference type="GO" id="GO:0016301">
    <property type="term" value="F:kinase activity"/>
    <property type="evidence" value="ECO:0007669"/>
    <property type="project" value="UniProtKB-KW"/>
</dbReference>
<keyword evidence="2" id="KW-0418">Kinase</keyword>
<protein>
    <submittedName>
        <fullName evidence="2">Histidine kinase</fullName>
    </submittedName>
</protein>
<keyword evidence="3" id="KW-1185">Reference proteome</keyword>
<name>A0ABS0RSZ4_9ACTN</name>
<accession>A0ABS0RSZ4</accession>
<keyword evidence="2" id="KW-0808">Transferase</keyword>
<gene>
    <name evidence="2" type="ORF">JBF12_46115</name>
</gene>